<feature type="compositionally biased region" description="Low complexity" evidence="2">
    <location>
        <begin position="477"/>
        <end position="486"/>
    </location>
</feature>
<feature type="region of interest" description="Disordered" evidence="2">
    <location>
        <begin position="319"/>
        <end position="359"/>
    </location>
</feature>
<name>A0A1E7ELW5_9STRA</name>
<feature type="compositionally biased region" description="Polar residues" evidence="2">
    <location>
        <begin position="319"/>
        <end position="341"/>
    </location>
</feature>
<dbReference type="GO" id="GO:0071008">
    <property type="term" value="C:U2-type post-mRNA release spliceosomal complex"/>
    <property type="evidence" value="ECO:0007669"/>
    <property type="project" value="TreeGrafter"/>
</dbReference>
<reference evidence="4 5" key="1">
    <citation type="submission" date="2016-09" db="EMBL/GenBank/DDBJ databases">
        <title>Extensive genetic diversity and differential bi-allelic expression allows diatom success in the polar Southern Ocean.</title>
        <authorList>
            <consortium name="DOE Joint Genome Institute"/>
            <person name="Mock T."/>
            <person name="Otillar R.P."/>
            <person name="Strauss J."/>
            <person name="Dupont C."/>
            <person name="Frickenhaus S."/>
            <person name="Maumus F."/>
            <person name="Mcmullan M."/>
            <person name="Sanges R."/>
            <person name="Schmutz J."/>
            <person name="Toseland A."/>
            <person name="Valas R."/>
            <person name="Veluchamy A."/>
            <person name="Ward B.J."/>
            <person name="Allen A."/>
            <person name="Barry K."/>
            <person name="Falciatore A."/>
            <person name="Ferrante M."/>
            <person name="Fortunato A.E."/>
            <person name="Gloeckner G."/>
            <person name="Gruber A."/>
            <person name="Hipkin R."/>
            <person name="Janech M."/>
            <person name="Kroth P."/>
            <person name="Leese F."/>
            <person name="Lindquist E."/>
            <person name="Lyon B.R."/>
            <person name="Martin J."/>
            <person name="Mayer C."/>
            <person name="Parker M."/>
            <person name="Quesneville H."/>
            <person name="Raymond J."/>
            <person name="Uhlig C."/>
            <person name="Valentin K.U."/>
            <person name="Worden A.Z."/>
            <person name="Armbrust E.V."/>
            <person name="Bowler C."/>
            <person name="Green B."/>
            <person name="Moulton V."/>
            <person name="Van Oosterhout C."/>
            <person name="Grigoriev I."/>
        </authorList>
    </citation>
    <scope>NUCLEOTIDE SEQUENCE [LARGE SCALE GENOMIC DNA]</scope>
    <source>
        <strain evidence="4 5">CCMP1102</strain>
    </source>
</reference>
<dbReference type="OrthoDB" id="29523at2759"/>
<dbReference type="PANTHER" id="PTHR23329">
    <property type="entry name" value="TUFTELIN-INTERACTING PROTEIN 11-RELATED"/>
    <property type="match status" value="1"/>
</dbReference>
<feature type="compositionally biased region" description="Basic residues" evidence="2">
    <location>
        <begin position="410"/>
        <end position="425"/>
    </location>
</feature>
<feature type="compositionally biased region" description="Polar residues" evidence="2">
    <location>
        <begin position="445"/>
        <end position="472"/>
    </location>
</feature>
<feature type="compositionally biased region" description="Low complexity" evidence="2">
    <location>
        <begin position="342"/>
        <end position="356"/>
    </location>
</feature>
<feature type="compositionally biased region" description="Low complexity" evidence="2">
    <location>
        <begin position="172"/>
        <end position="183"/>
    </location>
</feature>
<dbReference type="Proteomes" id="UP000095751">
    <property type="component" value="Unassembled WGS sequence"/>
</dbReference>
<feature type="compositionally biased region" description="Basic and acidic residues" evidence="2">
    <location>
        <begin position="707"/>
        <end position="716"/>
    </location>
</feature>
<feature type="region of interest" description="Disordered" evidence="2">
    <location>
        <begin position="776"/>
        <end position="814"/>
    </location>
</feature>
<evidence type="ECO:0000256" key="2">
    <source>
        <dbReference type="SAM" id="MobiDB-lite"/>
    </source>
</evidence>
<feature type="region of interest" description="Disordered" evidence="2">
    <location>
        <begin position="1"/>
        <end position="183"/>
    </location>
</feature>
<evidence type="ECO:0000259" key="3">
    <source>
        <dbReference type="Pfam" id="PF12457"/>
    </source>
</evidence>
<dbReference type="KEGG" id="fcy:FRACYDRAFT_252511"/>
<feature type="compositionally biased region" description="Low complexity" evidence="2">
    <location>
        <begin position="131"/>
        <end position="143"/>
    </location>
</feature>
<dbReference type="PANTHER" id="PTHR23329:SF1">
    <property type="entry name" value="TUFTELIN-INTERACTING PROTEIN 11"/>
    <property type="match status" value="1"/>
</dbReference>
<protein>
    <recommendedName>
        <fullName evidence="3">Tuftelin interacting protein N-terminal domain-containing protein</fullName>
    </recommendedName>
</protein>
<dbReference type="InParanoid" id="A0A1E7ELW5"/>
<gene>
    <name evidence="4" type="ORF">FRACYDRAFT_252511</name>
</gene>
<proteinExistence type="predicted"/>
<feature type="region of interest" description="Disordered" evidence="2">
    <location>
        <begin position="202"/>
        <end position="301"/>
    </location>
</feature>
<feature type="domain" description="Tuftelin interacting protein N-terminal" evidence="3">
    <location>
        <begin position="39"/>
        <end position="136"/>
    </location>
</feature>
<keyword evidence="1" id="KW-0175">Coiled coil</keyword>
<accession>A0A1E7ELW5</accession>
<feature type="region of interest" description="Disordered" evidence="2">
    <location>
        <begin position="408"/>
        <end position="494"/>
    </location>
</feature>
<organism evidence="4 5">
    <name type="scientific">Fragilariopsis cylindrus CCMP1102</name>
    <dbReference type="NCBI Taxonomy" id="635003"/>
    <lineage>
        <taxon>Eukaryota</taxon>
        <taxon>Sar</taxon>
        <taxon>Stramenopiles</taxon>
        <taxon>Ochrophyta</taxon>
        <taxon>Bacillariophyta</taxon>
        <taxon>Bacillariophyceae</taxon>
        <taxon>Bacillariophycidae</taxon>
        <taxon>Bacillariales</taxon>
        <taxon>Bacillariaceae</taxon>
        <taxon>Fragilariopsis</taxon>
    </lineage>
</organism>
<dbReference type="InterPro" id="IPR022159">
    <property type="entry name" value="STIP/TFIP11_N"/>
</dbReference>
<feature type="compositionally biased region" description="Low complexity" evidence="2">
    <location>
        <begin position="267"/>
        <end position="287"/>
    </location>
</feature>
<feature type="compositionally biased region" description="Acidic residues" evidence="2">
    <location>
        <begin position="1"/>
        <end position="13"/>
    </location>
</feature>
<feature type="compositionally biased region" description="Low complexity" evidence="2">
    <location>
        <begin position="103"/>
        <end position="124"/>
    </location>
</feature>
<dbReference type="InterPro" id="IPR045211">
    <property type="entry name" value="TFP11/STIP/Ntr1"/>
</dbReference>
<dbReference type="AlphaFoldDB" id="A0A1E7ELW5"/>
<sequence>MDDYDDGQDDDGDDWRAIDSSDEEDDKQADNNNNNNNVERDDDVDIGFRSHQYGKQNNNKRSRTQNQEEEAIYGVFYDDNNNDGATSRRTRQRRSDNKNNITSSASAPPSFVPAAAPMFVPASVTRKKKSTTATKKATAASTTRADDDNFASMFVSATTKKETQTQMPPLNSTTAAEASSTTTAAAAAAVVGVTTAAAIHEDKENTTKSAAPEHDENINDVDVDVDDDNEDDDRIEKEKQKQEQQAADDHFLSLLEKAKARNKKTTRPSSSSRRPAQQQSQQQQQQLPPHPAMGMGGGLGLGSNANNSGIGMGLGMAASASSMGLPSSLVGKSTPSPQQLLKSSSETTTTASSKAAVPKGISRPVEVVVRPNNLGLGFNNFKEASQLKGNRRIEAEVRGIDYEEQLKKEKKEKRKTKNKNGRGGKQRYGEYHDNNDSDDDDDSSVEFSTTGRNKNNNSSAIPSTDELLSNRSWKARNYSSKSSNRNNKMKKKNVPEIIPYTELLERQKQNNTQPVIIDMRGPDYTKNNKSSSSTTTTGGGVELGEELLYNLSFLLNTYENKLHSSSRYEESIRKKMNSVDSDVRDLQQRTKEAQIRLEKLQKAYEITDRVKYTMNNNSLASDTKKKVKELVVELEETFTEEERETLQFWNVIAPTLLSPIVQTTLDKWRPFGVVGDSASDVRNKTNDNNRIVDSFFEWKSTSKAHQQRGDNKNNNKDDDDDSSRVLCKSMILNQLIPKLKSDLESSSQWDPIANTDVALDLYEYLQEKAALFDGTTRRRRKTTNDDNDYDDPNQIFPNEDNDGPPPSSSSSPSLVDEIRKELIFDAVYPKLQNAVLRWKPTFPTSPQQDSTMDCGENKNEITSTHFTTIEDPLNLWVLPWLPHLDHPALLPNLLTDCKRKIKGGLSFLQRKISNNNDRDFVVASIRLLRPWQNVFDVKSLQRMISEDNTSSVIPRLANLLSTMALSSIFIKHSKEEPQKYWQDIGLLFELHARKMISDADFLSVMEGPVLTNWARNVHGHLYDGLLSNSNSNETTTDTDHQQQQQQQEFITTAIDMYHQWKINILVDPSLCTISSSTKAPKSQSFSCDRSLLLLRGDQYVCRIYYSVLRMIQISQQLSTSSSLSSSSSSKKILEELEELEPGTSGFRSVAARRSLEQKKQLQEDFVKMESRSSVGETKARILLQRRNVGVEPTFRDVVEEFANDRGVFFQPKIGVNARKDGKQIFLFGTLPIYLQDDVVFCYNKKDSTWKPVSLDQIIGIAASN</sequence>
<keyword evidence="5" id="KW-1185">Reference proteome</keyword>
<feature type="compositionally biased region" description="Basic and acidic residues" evidence="2">
    <location>
        <begin position="202"/>
        <end position="217"/>
    </location>
</feature>
<feature type="region of interest" description="Disordered" evidence="2">
    <location>
        <begin position="702"/>
        <end position="722"/>
    </location>
</feature>
<evidence type="ECO:0000313" key="4">
    <source>
        <dbReference type="EMBL" id="OEU06881.1"/>
    </source>
</evidence>
<evidence type="ECO:0000256" key="1">
    <source>
        <dbReference type="SAM" id="Coils"/>
    </source>
</evidence>
<feature type="coiled-coil region" evidence="1">
    <location>
        <begin position="583"/>
        <end position="644"/>
    </location>
</feature>
<dbReference type="Pfam" id="PF12457">
    <property type="entry name" value="TIP_N"/>
    <property type="match status" value="1"/>
</dbReference>
<evidence type="ECO:0000313" key="5">
    <source>
        <dbReference type="Proteomes" id="UP000095751"/>
    </source>
</evidence>
<dbReference type="EMBL" id="KV784394">
    <property type="protein sequence ID" value="OEU06881.1"/>
    <property type="molecule type" value="Genomic_DNA"/>
</dbReference>
<feature type="compositionally biased region" description="Basic and acidic residues" evidence="2">
    <location>
        <begin position="234"/>
        <end position="259"/>
    </location>
</feature>
<feature type="region of interest" description="Disordered" evidence="2">
    <location>
        <begin position="517"/>
        <end position="539"/>
    </location>
</feature>
<dbReference type="GO" id="GO:0000390">
    <property type="term" value="P:spliceosomal complex disassembly"/>
    <property type="evidence" value="ECO:0007669"/>
    <property type="project" value="InterPro"/>
</dbReference>
<feature type="compositionally biased region" description="Acidic residues" evidence="2">
    <location>
        <begin position="218"/>
        <end position="233"/>
    </location>
</feature>